<dbReference type="Pfam" id="PF00456">
    <property type="entry name" value="Transketolase_N"/>
    <property type="match status" value="1"/>
</dbReference>
<dbReference type="PANTHER" id="PTHR43522">
    <property type="entry name" value="TRANSKETOLASE"/>
    <property type="match status" value="1"/>
</dbReference>
<dbReference type="PROSITE" id="PS00802">
    <property type="entry name" value="TRANSKETOLASE_2"/>
    <property type="match status" value="1"/>
</dbReference>
<feature type="binding site" evidence="14">
    <location>
        <position position="544"/>
    </location>
    <ligand>
        <name>substrate</name>
    </ligand>
</feature>
<evidence type="ECO:0000256" key="18">
    <source>
        <dbReference type="RuleBase" id="RU004996"/>
    </source>
</evidence>
<comment type="catalytic activity">
    <reaction evidence="11 18">
        <text>D-sedoheptulose 7-phosphate + D-glyceraldehyde 3-phosphate = aldehydo-D-ribose 5-phosphate + D-xylulose 5-phosphate</text>
        <dbReference type="Rhea" id="RHEA:10508"/>
        <dbReference type="ChEBI" id="CHEBI:57483"/>
        <dbReference type="ChEBI" id="CHEBI:57737"/>
        <dbReference type="ChEBI" id="CHEBI:58273"/>
        <dbReference type="ChEBI" id="CHEBI:59776"/>
        <dbReference type="EC" id="2.2.1.1"/>
    </reaction>
</comment>
<evidence type="ECO:0000256" key="16">
    <source>
        <dbReference type="PIRSR" id="PIRSR605478-4"/>
    </source>
</evidence>
<evidence type="ECO:0000256" key="17">
    <source>
        <dbReference type="PIRSR" id="PIRSR605478-5"/>
    </source>
</evidence>
<comment type="function">
    <text evidence="18">Catalyzes the transfer of a two-carbon ketol group from a ketose donor to an aldose acceptor, via a covalent intermediate with the cofactor thiamine pyrophosphate.</text>
</comment>
<evidence type="ECO:0000256" key="14">
    <source>
        <dbReference type="PIRSR" id="PIRSR605478-2"/>
    </source>
</evidence>
<evidence type="ECO:0000256" key="15">
    <source>
        <dbReference type="PIRSR" id="PIRSR605478-3"/>
    </source>
</evidence>
<dbReference type="Proteomes" id="UP000239239">
    <property type="component" value="Unassembled WGS sequence"/>
</dbReference>
<comment type="subunit">
    <text evidence="4 18">Homodimer.</text>
</comment>
<dbReference type="Pfam" id="PF22613">
    <property type="entry name" value="Transketolase_C_1"/>
    <property type="match status" value="1"/>
</dbReference>
<dbReference type="InterPro" id="IPR049557">
    <property type="entry name" value="Transketolase_CS"/>
</dbReference>
<feature type="binding site" evidence="14">
    <location>
        <position position="381"/>
    </location>
    <ligand>
        <name>substrate</name>
    </ligand>
</feature>
<dbReference type="PANTHER" id="PTHR43522:SF2">
    <property type="entry name" value="TRANSKETOLASE 1-RELATED"/>
    <property type="match status" value="1"/>
</dbReference>
<dbReference type="SUPFAM" id="SSF52518">
    <property type="entry name" value="Thiamin diphosphate-binding fold (THDP-binding)"/>
    <property type="match status" value="2"/>
</dbReference>
<feature type="binding site" evidence="14">
    <location>
        <position position="497"/>
    </location>
    <ligand>
        <name>substrate</name>
    </ligand>
</feature>
<dbReference type="Pfam" id="PF02779">
    <property type="entry name" value="Transket_pyr"/>
    <property type="match status" value="1"/>
</dbReference>
<feature type="site" description="Important for catalytic activity" evidence="17">
    <location>
        <position position="284"/>
    </location>
</feature>
<dbReference type="InterPro" id="IPR005478">
    <property type="entry name" value="Transketolase_bac-like"/>
</dbReference>
<dbReference type="CDD" id="cd02012">
    <property type="entry name" value="TPP_TK"/>
    <property type="match status" value="1"/>
</dbReference>
<dbReference type="InterPro" id="IPR055152">
    <property type="entry name" value="Transketolase-like_C_2"/>
</dbReference>
<evidence type="ECO:0000256" key="5">
    <source>
        <dbReference type="ARBA" id="ARBA00013152"/>
    </source>
</evidence>
<dbReference type="Gene3D" id="3.40.50.920">
    <property type="match status" value="1"/>
</dbReference>
<dbReference type="InterPro" id="IPR033247">
    <property type="entry name" value="Transketolase_fam"/>
</dbReference>
<protein>
    <recommendedName>
        <fullName evidence="5 12">Transketolase</fullName>
        <ecNumber evidence="5 12">2.2.1.1</ecNumber>
    </recommendedName>
</protein>
<feature type="binding site" evidence="16">
    <location>
        <position position="211"/>
    </location>
    <ligand>
        <name>Mg(2+)</name>
        <dbReference type="ChEBI" id="CHEBI:18420"/>
    </ligand>
</feature>
<evidence type="ECO:0000313" key="20">
    <source>
        <dbReference type="Proteomes" id="UP000239239"/>
    </source>
</evidence>
<name>A0A2S6F9M0_LEGPN</name>
<comment type="caution">
    <text evidence="19">The sequence shown here is derived from an EMBL/GenBank/DDBJ whole genome shotgun (WGS) entry which is preliminary data.</text>
</comment>
<keyword evidence="9 16" id="KW-0460">Magnesium</keyword>
<dbReference type="InterPro" id="IPR029061">
    <property type="entry name" value="THDP-binding"/>
</dbReference>
<dbReference type="EC" id="2.2.1.1" evidence="5 12"/>
<keyword evidence="10 15" id="KW-0786">Thiamine pyrophosphate</keyword>
<evidence type="ECO:0000256" key="3">
    <source>
        <dbReference type="ARBA" id="ARBA00007131"/>
    </source>
</evidence>
<evidence type="ECO:0000256" key="1">
    <source>
        <dbReference type="ARBA" id="ARBA00001913"/>
    </source>
</evidence>
<feature type="binding site" evidence="15">
    <location>
        <position position="284"/>
    </location>
    <ligand>
        <name>thiamine diphosphate</name>
        <dbReference type="ChEBI" id="CHEBI:58937"/>
    </ligand>
</feature>
<evidence type="ECO:0000256" key="11">
    <source>
        <dbReference type="ARBA" id="ARBA00049473"/>
    </source>
</evidence>
<evidence type="ECO:0000256" key="12">
    <source>
        <dbReference type="NCBIfam" id="TIGR00232"/>
    </source>
</evidence>
<dbReference type="EMBL" id="PQWY01000001">
    <property type="protein sequence ID" value="PPK34111.1"/>
    <property type="molecule type" value="Genomic_DNA"/>
</dbReference>
<feature type="binding site" evidence="15">
    <location>
        <position position="209"/>
    </location>
    <ligand>
        <name>thiamine diphosphate</name>
        <dbReference type="ChEBI" id="CHEBI:58937"/>
    </ligand>
</feature>
<gene>
    <name evidence="19" type="primary">tkt</name>
    <name evidence="19" type="ORF">C3928_01090</name>
</gene>
<comment type="cofactor">
    <cofactor evidence="15">
        <name>thiamine diphosphate</name>
        <dbReference type="ChEBI" id="CHEBI:58937"/>
    </cofactor>
    <text evidence="15">Binds 1 thiamine pyrophosphate per subunit. During the reaction, the substrate forms a covalent intermediate with the cofactor.</text>
</comment>
<evidence type="ECO:0000256" key="13">
    <source>
        <dbReference type="PIRSR" id="PIRSR605478-1"/>
    </source>
</evidence>
<dbReference type="GO" id="GO:0046872">
    <property type="term" value="F:metal ion binding"/>
    <property type="evidence" value="ECO:0007669"/>
    <property type="project" value="UniProtKB-KW"/>
</dbReference>
<feature type="binding site" evidence="15">
    <location>
        <position position="180"/>
    </location>
    <ligand>
        <name>thiamine diphosphate</name>
        <dbReference type="ChEBI" id="CHEBI:58937"/>
    </ligand>
</feature>
<feature type="binding site" evidence="14">
    <location>
        <position position="493"/>
    </location>
    <ligand>
        <name>substrate</name>
    </ligand>
</feature>
<dbReference type="InterPro" id="IPR005475">
    <property type="entry name" value="Transketolase-like_Pyr-bd"/>
</dbReference>
<dbReference type="AlphaFoldDB" id="A0A2S6F9M0"/>
<dbReference type="SMART" id="SM00861">
    <property type="entry name" value="Transket_pyr"/>
    <property type="match status" value="1"/>
</dbReference>
<proteinExistence type="inferred from homology"/>
<dbReference type="InterPro" id="IPR005474">
    <property type="entry name" value="Transketolase_N"/>
</dbReference>
<evidence type="ECO:0000256" key="8">
    <source>
        <dbReference type="ARBA" id="ARBA00022837"/>
    </source>
</evidence>
<dbReference type="FunFam" id="3.40.50.970:FF:000003">
    <property type="entry name" value="Transketolase"/>
    <property type="match status" value="1"/>
</dbReference>
<sequence length="692" mass="76048">MIGVLADLCLLSDNSASVKCIRVGMNSFTELANAVRMLSIDAVNQAQSGHPGMPLGMADIATVLWKKFLKFNPKNPHWFNRDRFVLSNGHGSMLLYSLLHLTGYNLDINELKNFRQLHSKTPGHPELGHTPGVETTTGPLGQGLANSVGMALAERVLASTFNHDHFNLVDHYTYTFAGDGCLMEGISHEACSLAGTLGLGKLIVFYDDNGISIDGKVESWFTDDTTSRFKAYNWQVIGPIDGHDANQIEHAILEARKNTTQPSLIICKTVIGLGSSVAGSEKAHGSPLSAQDINNVREFFNWKHAPFEIPDSLYTQWDHREQGEKEEQQWLQLLHEYQQQYPSEHDDFLRRANGDLPDDWQEISAGFLKQCLNNEKAIATRKASQQCIEFFAPILPEMFGGSADLTGSNNTDWSGSKAITAHNFSGNYLYYGVREFAMAAIMNGLAVHGGFIPYGGTFLVFADYARNAIRLSALMKQRVIYVLTHDSIGLGEDGPTHQPVEHIAMLRMTPGMTVWRPADLMETAVAWQQALEHHDGPSALLLSRQNLPALAHGTDAADLIKKGGYIIADCERKPDAILIATGSEVQLAVAAAEKVKSRGLHVRVVSMPCAERFLAQSDDYKNRVLPGDVRTRIAIEAASSAYWHQFVGFDGAVIGLDCFGVSAPATDAFNYLGITVEKIINTLDTLTKQTMV</sequence>
<comment type="cofactor">
    <cofactor evidence="18">
        <name>Mg(2+)</name>
        <dbReference type="ChEBI" id="CHEBI:18420"/>
    </cofactor>
    <cofactor evidence="18">
        <name>Ca(2+)</name>
        <dbReference type="ChEBI" id="CHEBI:29108"/>
    </cofactor>
    <cofactor evidence="18">
        <name>Mn(2+)</name>
        <dbReference type="ChEBI" id="CHEBI:29035"/>
    </cofactor>
    <cofactor evidence="18">
        <name>Co(2+)</name>
        <dbReference type="ChEBI" id="CHEBI:48828"/>
    </cofactor>
    <text evidence="18">Binds 1 Mg(2+) ion per subunit. Can also utilize other divalent metal cations, such as Ca(2+), Mn(2+) and Co(2+).</text>
</comment>
<comment type="similarity">
    <text evidence="3 18">Belongs to the transketolase family.</text>
</comment>
<dbReference type="InterPro" id="IPR020826">
    <property type="entry name" value="Transketolase_BS"/>
</dbReference>
<feature type="binding site" evidence="16">
    <location>
        <position position="179"/>
    </location>
    <ligand>
        <name>Mg(2+)</name>
        <dbReference type="ChEBI" id="CHEBI:18420"/>
    </ligand>
</feature>
<evidence type="ECO:0000256" key="6">
    <source>
        <dbReference type="ARBA" id="ARBA00022679"/>
    </source>
</evidence>
<reference evidence="19 20" key="1">
    <citation type="submission" date="2018-02" db="EMBL/GenBank/DDBJ databases">
        <title>Draft genome sequences of four Legionella pneumophila clinical strains isolated in Ontario.</title>
        <authorList>
            <person name="Fortuna A."/>
            <person name="Ramnarine R."/>
            <person name="Li A."/>
            <person name="Frantz C."/>
            <person name="Mallo G."/>
        </authorList>
    </citation>
    <scope>NUCLEOTIDE SEQUENCE [LARGE SCALE GENOMIC DNA]</scope>
    <source>
        <strain evidence="19 20">LG61</strain>
    </source>
</reference>
<keyword evidence="8 18" id="KW-0106">Calcium</keyword>
<feature type="binding site" evidence="14">
    <location>
        <position position="50"/>
    </location>
    <ligand>
        <name>substrate</name>
    </ligand>
</feature>
<comment type="cofactor">
    <cofactor evidence="1">
        <name>Ca(2+)</name>
        <dbReference type="ChEBI" id="CHEBI:29108"/>
    </cofactor>
</comment>
<feature type="binding site" evidence="14">
    <location>
        <position position="485"/>
    </location>
    <ligand>
        <name>substrate</name>
    </ligand>
</feature>
<evidence type="ECO:0000256" key="9">
    <source>
        <dbReference type="ARBA" id="ARBA00022842"/>
    </source>
</evidence>
<dbReference type="InterPro" id="IPR009014">
    <property type="entry name" value="Transketo_C/PFOR_II"/>
</dbReference>
<feature type="site" description="Important for catalytic activity" evidence="17">
    <location>
        <position position="50"/>
    </location>
</feature>
<dbReference type="Gene3D" id="3.40.50.970">
    <property type="match status" value="2"/>
</dbReference>
<feature type="binding site" evidence="14">
    <location>
        <position position="408"/>
    </location>
    <ligand>
        <name>substrate</name>
    </ligand>
</feature>
<dbReference type="GO" id="GO:0004802">
    <property type="term" value="F:transketolase activity"/>
    <property type="evidence" value="ECO:0007669"/>
    <property type="project" value="UniProtKB-UniRule"/>
</dbReference>
<dbReference type="SUPFAM" id="SSF52922">
    <property type="entry name" value="TK C-terminal domain-like"/>
    <property type="match status" value="1"/>
</dbReference>
<evidence type="ECO:0000256" key="7">
    <source>
        <dbReference type="ARBA" id="ARBA00022723"/>
    </source>
</evidence>
<feature type="binding site" evidence="15">
    <location>
        <position position="90"/>
    </location>
    <ligand>
        <name>thiamine diphosphate</name>
        <dbReference type="ChEBI" id="CHEBI:58937"/>
    </ligand>
</feature>
<comment type="cofactor">
    <cofactor evidence="16">
        <name>Mg(2+)</name>
        <dbReference type="ChEBI" id="CHEBI:18420"/>
    </cofactor>
    <text evidence="16">Binds 1 Mg(2+) ion per subunit. Can also utilize other divalent metal cations, such as Ca(2+), Mn(2+) and Co(2+).</text>
</comment>
<feature type="active site" description="Proton donor" evidence="13">
    <location>
        <position position="435"/>
    </location>
</feature>
<keyword evidence="6 18" id="KW-0808">Transferase</keyword>
<evidence type="ECO:0000256" key="4">
    <source>
        <dbReference type="ARBA" id="ARBA00011738"/>
    </source>
</evidence>
<dbReference type="GO" id="GO:0005829">
    <property type="term" value="C:cytosol"/>
    <property type="evidence" value="ECO:0007669"/>
    <property type="project" value="TreeGrafter"/>
</dbReference>
<dbReference type="FunFam" id="3.40.50.970:FF:000004">
    <property type="entry name" value="Transketolase"/>
    <property type="match status" value="1"/>
</dbReference>
<feature type="binding site" evidence="14">
    <location>
        <position position="284"/>
    </location>
    <ligand>
        <name>substrate</name>
    </ligand>
</feature>
<dbReference type="NCBIfam" id="TIGR00232">
    <property type="entry name" value="tktlase_bact"/>
    <property type="match status" value="1"/>
</dbReference>
<dbReference type="CDD" id="cd07033">
    <property type="entry name" value="TPP_PYR_DXS_TK_like"/>
    <property type="match status" value="1"/>
</dbReference>
<evidence type="ECO:0000313" key="19">
    <source>
        <dbReference type="EMBL" id="PPK34111.1"/>
    </source>
</evidence>
<comment type="cofactor">
    <cofactor evidence="2">
        <name>Co(2+)</name>
        <dbReference type="ChEBI" id="CHEBI:48828"/>
    </cofactor>
</comment>
<feature type="binding site" evidence="15">
    <location>
        <position position="461"/>
    </location>
    <ligand>
        <name>thiamine diphosphate</name>
        <dbReference type="ChEBI" id="CHEBI:58937"/>
    </ligand>
</feature>
<keyword evidence="7 16" id="KW-0479">Metal-binding</keyword>
<organism evidence="19 20">
    <name type="scientific">Legionella pneumophila</name>
    <dbReference type="NCBI Taxonomy" id="446"/>
    <lineage>
        <taxon>Bacteria</taxon>
        <taxon>Pseudomonadati</taxon>
        <taxon>Pseudomonadota</taxon>
        <taxon>Gammaproteobacteria</taxon>
        <taxon>Legionellales</taxon>
        <taxon>Legionellaceae</taxon>
        <taxon>Legionella</taxon>
    </lineage>
</organism>
<feature type="binding site" evidence="16">
    <location>
        <position position="209"/>
    </location>
    <ligand>
        <name>Mg(2+)</name>
        <dbReference type="ChEBI" id="CHEBI:18420"/>
    </ligand>
</feature>
<dbReference type="GO" id="GO:0009052">
    <property type="term" value="P:pentose-phosphate shunt, non-oxidative branch"/>
    <property type="evidence" value="ECO:0007669"/>
    <property type="project" value="UniProtKB-ARBA"/>
</dbReference>
<feature type="binding site" evidence="15">
    <location>
        <begin position="138"/>
        <end position="140"/>
    </location>
    <ligand>
        <name>thiamine diphosphate</name>
        <dbReference type="ChEBI" id="CHEBI:58937"/>
    </ligand>
</feature>
<dbReference type="OrthoDB" id="8732661at2"/>
<dbReference type="PROSITE" id="PS00801">
    <property type="entry name" value="TRANSKETOLASE_1"/>
    <property type="match status" value="1"/>
</dbReference>
<dbReference type="FunFam" id="3.40.50.920:FF:000003">
    <property type="entry name" value="Transketolase"/>
    <property type="match status" value="1"/>
</dbReference>
<evidence type="ECO:0000256" key="10">
    <source>
        <dbReference type="ARBA" id="ARBA00023052"/>
    </source>
</evidence>
<evidence type="ECO:0000256" key="2">
    <source>
        <dbReference type="ARBA" id="ARBA00001941"/>
    </source>
</evidence>
<accession>A0A2S6F9M0</accession>